<keyword evidence="4" id="KW-1185">Reference proteome</keyword>
<keyword evidence="3" id="KW-0808">Transferase</keyword>
<dbReference type="Proteomes" id="UP000236319">
    <property type="component" value="Unassembled WGS sequence"/>
</dbReference>
<organism evidence="3 4">
    <name type="scientific">Babesia ovata</name>
    <dbReference type="NCBI Taxonomy" id="189622"/>
    <lineage>
        <taxon>Eukaryota</taxon>
        <taxon>Sar</taxon>
        <taxon>Alveolata</taxon>
        <taxon>Apicomplexa</taxon>
        <taxon>Aconoidasida</taxon>
        <taxon>Piroplasmida</taxon>
        <taxon>Babesiidae</taxon>
        <taxon>Babesia</taxon>
    </lineage>
</organism>
<feature type="transmembrane region" description="Helical" evidence="2">
    <location>
        <begin position="467"/>
        <end position="485"/>
    </location>
</feature>
<gene>
    <name evidence="3" type="ORF">BOVATA_003040</name>
</gene>
<feature type="transmembrane region" description="Helical" evidence="2">
    <location>
        <begin position="540"/>
        <end position="559"/>
    </location>
</feature>
<protein>
    <submittedName>
        <fullName evidence="3">MYOSIN LIGHT CHAIN KINASE domain containing protein</fullName>
    </submittedName>
</protein>
<proteinExistence type="predicted"/>
<dbReference type="AlphaFoldDB" id="A0A2H6K746"/>
<evidence type="ECO:0000313" key="3">
    <source>
        <dbReference type="EMBL" id="GBE58811.1"/>
    </source>
</evidence>
<dbReference type="OrthoDB" id="365607at2759"/>
<feature type="transmembrane region" description="Helical" evidence="2">
    <location>
        <begin position="389"/>
        <end position="406"/>
    </location>
</feature>
<feature type="transmembrane region" description="Helical" evidence="2">
    <location>
        <begin position="426"/>
        <end position="446"/>
    </location>
</feature>
<dbReference type="GO" id="GO:0016301">
    <property type="term" value="F:kinase activity"/>
    <property type="evidence" value="ECO:0007669"/>
    <property type="project" value="UniProtKB-KW"/>
</dbReference>
<feature type="region of interest" description="Disordered" evidence="1">
    <location>
        <begin position="220"/>
        <end position="342"/>
    </location>
</feature>
<dbReference type="VEuPathDB" id="PiroplasmaDB:BOVATA_003040"/>
<feature type="compositionally biased region" description="Basic and acidic residues" evidence="1">
    <location>
        <begin position="220"/>
        <end position="257"/>
    </location>
</feature>
<name>A0A2H6K746_9APIC</name>
<dbReference type="EMBL" id="BDSA01000001">
    <property type="protein sequence ID" value="GBE58811.1"/>
    <property type="molecule type" value="Genomic_DNA"/>
</dbReference>
<feature type="transmembrane region" description="Helical" evidence="2">
    <location>
        <begin position="131"/>
        <end position="151"/>
    </location>
</feature>
<evidence type="ECO:0000313" key="4">
    <source>
        <dbReference type="Proteomes" id="UP000236319"/>
    </source>
</evidence>
<keyword evidence="2" id="KW-0472">Membrane</keyword>
<feature type="compositionally biased region" description="Basic and acidic residues" evidence="1">
    <location>
        <begin position="325"/>
        <end position="338"/>
    </location>
</feature>
<feature type="compositionally biased region" description="Basic and acidic residues" evidence="1">
    <location>
        <begin position="294"/>
        <end position="310"/>
    </location>
</feature>
<feature type="transmembrane region" description="Helical" evidence="2">
    <location>
        <begin position="196"/>
        <end position="214"/>
    </location>
</feature>
<feature type="transmembrane region" description="Helical" evidence="2">
    <location>
        <begin position="505"/>
        <end position="528"/>
    </location>
</feature>
<keyword evidence="2" id="KW-1133">Transmembrane helix</keyword>
<keyword evidence="3" id="KW-0418">Kinase</keyword>
<sequence>MTKSQEGAAIVVIENEMAKKRGWGEWYRSSWLRYTAIGFVAMCMYLPDQVTTVASKHLTVALNVPAANTGVYTTKLYATKTLVNFVGSLLSVGVQMLFTNHISTISCVCMVLMGLVRIALFISFYVSNAAVGFYIMFIVHAFIRGMFESTFYPLGADDMSTISLSFKTSKVILWAIQVFMDFVIADQATWMVTSHLILMMVVTVVATFGWIVHLKFKDAPPGESSAKEEAEKAEGEGKSVVVDKAEGAADASEKAKAAEGMGQCPAVTPTAESKPAEVKPAETPKPLKVMKTTETLKTEATMKSEKKDTEQATPAERSGSQSVDSKTEENKEEKKEDTSEQVPSAFKAFLMRLVGMRPAKPKMEELCQNGCCNLSKELVVKREMPMRQVIRRVISPFFMCVCGWPLKNFFIPGLLPYTMMDRKLSHPINLTRMFFTFIVTFVIHFMKLNIESMGMPWPKAPRSWHMTWLFLIPPFACMPFIYIALHYPQGAIFQGLHNNQVNVGIISVLISGCTTIVDTVGYIGVAACSKDDQGERGKNSIRFIAINSFLMQLIASFTYRLSAGYQIIRRKYVDDISNSAPTDDMSWIAVLWFWTSSMFSQAGYDFVHEFDGNIREFAGDGKPLSSSAS</sequence>
<evidence type="ECO:0000256" key="1">
    <source>
        <dbReference type="SAM" id="MobiDB-lite"/>
    </source>
</evidence>
<keyword evidence="2" id="KW-0812">Transmembrane</keyword>
<feature type="transmembrane region" description="Helical" evidence="2">
    <location>
        <begin position="81"/>
        <end position="98"/>
    </location>
</feature>
<reference evidence="3 4" key="1">
    <citation type="journal article" date="2017" name="BMC Genomics">
        <title>Whole-genome assembly of Babesia ovata and comparative genomics between closely related pathogens.</title>
        <authorList>
            <person name="Yamagishi J."/>
            <person name="Asada M."/>
            <person name="Hakimi H."/>
            <person name="Tanaka T.Q."/>
            <person name="Sugimoto C."/>
            <person name="Kawazu S."/>
        </authorList>
    </citation>
    <scope>NUCLEOTIDE SEQUENCE [LARGE SCALE GENOMIC DNA]</scope>
    <source>
        <strain evidence="3 4">Miyake</strain>
    </source>
</reference>
<evidence type="ECO:0000256" key="2">
    <source>
        <dbReference type="SAM" id="Phobius"/>
    </source>
</evidence>
<comment type="caution">
    <text evidence="3">The sequence shown here is derived from an EMBL/GenBank/DDBJ whole genome shotgun (WGS) entry which is preliminary data.</text>
</comment>
<dbReference type="RefSeq" id="XP_028865054.1">
    <property type="nucleotide sequence ID" value="XM_029009221.1"/>
</dbReference>
<accession>A0A2H6K746</accession>
<dbReference type="GeneID" id="39872581"/>